<proteinExistence type="predicted"/>
<gene>
    <name evidence="1" type="ORF">PSA21_261</name>
</gene>
<keyword evidence="2" id="KW-1185">Reference proteome</keyword>
<sequence length="224" mass="25713">MKYLTLFFIMLFASITQAAEPLRWVGVPVFYSKFIPKVAQCEYTTEARYGFCGWALYPEEGELGVTSFDGQIKEAFLVRFYDEITCVKGTCKSNYGEPRGQSSNLTTSYWYIPKGFYLTELNGIATAVKYGNGPQASKYPIRAVKILPEYNDYPDGQYVPEESERLLYDVWCNDGNMCSYMGRELTFNDLRKYIPARLTTRCNNQFCYNEQNRVAGINPKSLIP</sequence>
<organism evidence="1 2">
    <name type="scientific">Pseudomonas phage Psa21</name>
    <dbReference type="NCBI Taxonomy" id="2530023"/>
    <lineage>
        <taxon>Viruses</taxon>
        <taxon>Duplodnaviria</taxon>
        <taxon>Heunggongvirae</taxon>
        <taxon>Uroviricota</taxon>
        <taxon>Caudoviricetes</taxon>
        <taxon>Chimalliviridae</taxon>
        <taxon>Tepukevirus</taxon>
        <taxon>Tepukevirus Psa21</taxon>
    </lineage>
</organism>
<evidence type="ECO:0000313" key="1">
    <source>
        <dbReference type="EMBL" id="QBJ02787.1"/>
    </source>
</evidence>
<reference evidence="1 2" key="1">
    <citation type="submission" date="2019-02" db="EMBL/GenBank/DDBJ databases">
        <authorList>
            <person name="Frampton R.A."/>
            <person name="Wojtus J.K."/>
            <person name="Fineran P.C."/>
            <person name="Hendrickson H.L."/>
        </authorList>
    </citation>
    <scope>NUCLEOTIDE SEQUENCE [LARGE SCALE GENOMIC DNA]</scope>
</reference>
<name>A0A481W6F0_9CAUD</name>
<accession>A0A481W6F0</accession>
<evidence type="ECO:0000313" key="2">
    <source>
        <dbReference type="Proteomes" id="UP000294134"/>
    </source>
</evidence>
<dbReference type="EMBL" id="MK552327">
    <property type="protein sequence ID" value="QBJ02787.1"/>
    <property type="molecule type" value="Genomic_DNA"/>
</dbReference>
<dbReference type="Proteomes" id="UP000294134">
    <property type="component" value="Segment"/>
</dbReference>
<protein>
    <submittedName>
        <fullName evidence="1">Uncharacterized protein</fullName>
    </submittedName>
</protein>